<dbReference type="InterPro" id="IPR037221">
    <property type="entry name" value="H-type_lectin_dom_sf"/>
</dbReference>
<sequence>MAPAFSRVCFYNYQNGAEDQSERVQYSLKENPENGSITVPLRIEDSDSPLDLDLISSKLWRPGRELKIGFLSGTEWQRDQVKKYATHWTLYANIRFTFVTDMASFPPDVLVDFDASKGTWSYLGTDCGYWSSQGRPSVNLAWIIDRRPQAELRADILHQFGHVLGRVHEDEKPQALFPWNTDQIYRDLGGPPTCWDRSQVDRCYFARFLLKTVQGTQIDPSSIMRNYYPSTWTWNEGRTIFNLDLSEHDKEYIRYYYPSQGNLARNFNTMEIDRPEKVETIQKHHEKKQCFNQTQSESSNIITGINWVSFRPHNRIRLDANIVEHDQKKGTASIRVWSESPMYSAGMNWFEMGSRFPFVQHGVFNCHDLQGKGKSKTITFSTPFSEPPRVVCLIKSLDLDGENNWRFRASPTRITAKGFKVSAEAWHNSTLYEANVVWVAHPADRSNVASGGVAATDTRPWWKPQQNNSFEVTFDKPFLKVPRVVLGFHTFDYDSGKCLNSRASVSLVTQTGFHCHIQAWGDSIMHRAGVSYLAPAGRLISGNDVHYPAFVPCKDACWSVNDGVLKTISQAFVNLRILNLHMRWGKVWFDIWVYIDRCVPKIETR</sequence>
<dbReference type="Pfam" id="PF09458">
    <property type="entry name" value="H_lectin"/>
    <property type="match status" value="2"/>
</dbReference>
<feature type="domain" description="H-type lectin" evidence="1">
    <location>
        <begin position="470"/>
        <end position="534"/>
    </location>
</feature>
<name>A0AAJ8BQ56_ASPNG</name>
<protein>
    <recommendedName>
        <fullName evidence="1">H-type lectin domain-containing protein</fullName>
    </recommendedName>
</protein>
<dbReference type="GeneID" id="84592507"/>
<reference evidence="2" key="1">
    <citation type="submission" date="2025-02" db="EMBL/GenBank/DDBJ databases">
        <authorList>
            <consortium name="NCBI Genome Project"/>
        </authorList>
    </citation>
    <scope>NUCLEOTIDE SEQUENCE</scope>
</reference>
<dbReference type="KEGG" id="ang:An12g02780"/>
<dbReference type="Gene3D" id="3.40.390.10">
    <property type="entry name" value="Collagenase (Catalytic Domain)"/>
    <property type="match status" value="1"/>
</dbReference>
<dbReference type="Gene3D" id="2.60.40.2080">
    <property type="match status" value="3"/>
</dbReference>
<dbReference type="InterPro" id="IPR052487">
    <property type="entry name" value="Galactose-binding_lectin"/>
</dbReference>
<dbReference type="SUPFAM" id="SSF141086">
    <property type="entry name" value="Agglutinin HPA-like"/>
    <property type="match status" value="2"/>
</dbReference>
<dbReference type="InterPro" id="IPR019019">
    <property type="entry name" value="H-type_lectin_domain"/>
</dbReference>
<evidence type="ECO:0000313" key="2">
    <source>
        <dbReference type="RefSeq" id="XP_059601825.1"/>
    </source>
</evidence>
<accession>A0AAJ8BQ56</accession>
<dbReference type="PANTHER" id="PTHR46938">
    <property type="entry name" value="DISCOIDIN-1 SUBUNIT A-RELATED-RELATED"/>
    <property type="match status" value="1"/>
</dbReference>
<feature type="domain" description="H-type lectin" evidence="1">
    <location>
        <begin position="375"/>
        <end position="441"/>
    </location>
</feature>
<evidence type="ECO:0000259" key="1">
    <source>
        <dbReference type="Pfam" id="PF09458"/>
    </source>
</evidence>
<dbReference type="VEuPathDB" id="FungiDB:An12g02780"/>
<organism evidence="2">
    <name type="scientific">Aspergillus niger</name>
    <dbReference type="NCBI Taxonomy" id="5061"/>
    <lineage>
        <taxon>Eukaryota</taxon>
        <taxon>Fungi</taxon>
        <taxon>Dikarya</taxon>
        <taxon>Ascomycota</taxon>
        <taxon>Pezizomycotina</taxon>
        <taxon>Eurotiomycetes</taxon>
        <taxon>Eurotiomycetidae</taxon>
        <taxon>Eurotiales</taxon>
        <taxon>Aspergillaceae</taxon>
        <taxon>Aspergillus</taxon>
        <taxon>Aspergillus subgen. Circumdati</taxon>
    </lineage>
</organism>
<dbReference type="SUPFAM" id="SSF55486">
    <property type="entry name" value="Metalloproteases ('zincins'), catalytic domain"/>
    <property type="match status" value="1"/>
</dbReference>
<dbReference type="RefSeq" id="XP_059601825.1">
    <property type="nucleotide sequence ID" value="XM_059750761.1"/>
</dbReference>
<dbReference type="AlphaFoldDB" id="A0AAJ8BQ56"/>
<gene>
    <name evidence="2" type="ORF">An12g02780</name>
</gene>
<dbReference type="InterPro" id="IPR024079">
    <property type="entry name" value="MetalloPept_cat_dom_sf"/>
</dbReference>
<proteinExistence type="predicted"/>
<reference evidence="2" key="2">
    <citation type="submission" date="2025-08" db="UniProtKB">
        <authorList>
            <consortium name="RefSeq"/>
        </authorList>
    </citation>
    <scope>IDENTIFICATION</scope>
</reference>